<evidence type="ECO:0000256" key="1">
    <source>
        <dbReference type="ARBA" id="ARBA00022827"/>
    </source>
</evidence>
<evidence type="ECO:0000256" key="3">
    <source>
        <dbReference type="SAM" id="SignalP"/>
    </source>
</evidence>
<dbReference type="PROSITE" id="PS51387">
    <property type="entry name" value="FAD_PCMH"/>
    <property type="match status" value="1"/>
</dbReference>
<accession>A0ABT3TIZ3</accession>
<dbReference type="InterPro" id="IPR006094">
    <property type="entry name" value="Oxid_FAD_bind_N"/>
</dbReference>
<dbReference type="Pfam" id="PF04030">
    <property type="entry name" value="ALO"/>
    <property type="match status" value="1"/>
</dbReference>
<dbReference type="InterPro" id="IPR016171">
    <property type="entry name" value="Vanillyl_alc_oxidase_C-sub2"/>
</dbReference>
<dbReference type="InterPro" id="IPR016169">
    <property type="entry name" value="FAD-bd_PCMH_sub2"/>
</dbReference>
<dbReference type="Gene3D" id="3.30.70.2520">
    <property type="match status" value="1"/>
</dbReference>
<dbReference type="Pfam" id="PF01565">
    <property type="entry name" value="FAD_binding_4"/>
    <property type="match status" value="1"/>
</dbReference>
<dbReference type="NCBIfam" id="TIGR01679">
    <property type="entry name" value="bact_FAD_ox"/>
    <property type="match status" value="1"/>
</dbReference>
<dbReference type="Gene3D" id="1.10.45.10">
    <property type="entry name" value="Vanillyl-alcohol Oxidase, Chain A, domain 4"/>
    <property type="match status" value="1"/>
</dbReference>
<dbReference type="InterPro" id="IPR016167">
    <property type="entry name" value="FAD-bd_PCMH_sub1"/>
</dbReference>
<evidence type="ECO:0000259" key="4">
    <source>
        <dbReference type="PROSITE" id="PS51387"/>
    </source>
</evidence>
<dbReference type="PANTHER" id="PTHR43762:SF1">
    <property type="entry name" value="D-ARABINONO-1,4-LACTONE OXIDASE"/>
    <property type="match status" value="1"/>
</dbReference>
<dbReference type="Proteomes" id="UP001143362">
    <property type="component" value="Unassembled WGS sequence"/>
</dbReference>
<name>A0ABT3TIZ3_9GAMM</name>
<dbReference type="InterPro" id="IPR016166">
    <property type="entry name" value="FAD-bd_PCMH"/>
</dbReference>
<evidence type="ECO:0000256" key="2">
    <source>
        <dbReference type="ARBA" id="ARBA00023002"/>
    </source>
</evidence>
<proteinExistence type="predicted"/>
<keyword evidence="6" id="KW-1185">Reference proteome</keyword>
<dbReference type="RefSeq" id="WP_279246325.1">
    <property type="nucleotide sequence ID" value="NZ_SHNN01000003.1"/>
</dbReference>
<feature type="chain" id="PRO_5047215751" evidence="3">
    <location>
        <begin position="27"/>
        <end position="456"/>
    </location>
</feature>
<dbReference type="PROSITE" id="PS51318">
    <property type="entry name" value="TAT"/>
    <property type="match status" value="1"/>
</dbReference>
<feature type="domain" description="FAD-binding PCMH-type" evidence="4">
    <location>
        <begin position="42"/>
        <end position="209"/>
    </location>
</feature>
<dbReference type="InterPro" id="IPR006311">
    <property type="entry name" value="TAT_signal"/>
</dbReference>
<keyword evidence="3" id="KW-0732">Signal</keyword>
<gene>
    <name evidence="5" type="ORF">EYC98_15665</name>
</gene>
<evidence type="ECO:0000313" key="5">
    <source>
        <dbReference type="EMBL" id="MCX2982300.1"/>
    </source>
</evidence>
<dbReference type="SUPFAM" id="SSF56176">
    <property type="entry name" value="FAD-binding/transporter-associated domain-like"/>
    <property type="match status" value="1"/>
</dbReference>
<dbReference type="PANTHER" id="PTHR43762">
    <property type="entry name" value="L-GULONOLACTONE OXIDASE"/>
    <property type="match status" value="1"/>
</dbReference>
<keyword evidence="1" id="KW-0285">Flavoprotein</keyword>
<organism evidence="5 6">
    <name type="scientific">Candidatus Litorirhabdus singularis</name>
    <dbReference type="NCBI Taxonomy" id="2518993"/>
    <lineage>
        <taxon>Bacteria</taxon>
        <taxon>Pseudomonadati</taxon>
        <taxon>Pseudomonadota</taxon>
        <taxon>Gammaproteobacteria</taxon>
        <taxon>Cellvibrionales</taxon>
        <taxon>Halieaceae</taxon>
        <taxon>Candidatus Litorirhabdus</taxon>
    </lineage>
</organism>
<dbReference type="InterPro" id="IPR010031">
    <property type="entry name" value="FAD_lactone_oxidase-like"/>
</dbReference>
<sequence length="456" mass="50862">MTQPRRQFLKILAAAAAASAVGPQWAAAARKPIGWRNWSGSQSCQPRARLAPASVAEMQQVIRDSAGPLRPVGAGHSFTALVPTDGDILSLARISGLIDHDADTQQATFYAGTQLSAMGGPLHEVGQALINMPDIDEQVLAGALATGTHGTGAEITGLPAFVTGLELITANGEALWCDAQANPEVFEAARLSLGALGVLSKIRLQNTSPYRSRRESWIADWEETMEQADALASAHRNFEFYYIPFSERCFLHTHDVTDEEKHSTPIHDANEAVNDLKLIRDYLGWSDVLRGLPIKAIAATMDKEVVVEASWLNYASERNVRFNEMEYHLPRENGLAALREVREVLESGHRDVFFPIEVRYVKGDDVWLSPFYQRDCMSIAVHRFFEEDYREYFAAIEPIFRKYGGRPHWGKINTLTANDFAELYPHWGDFKRVRNELDPAGKFLNTYLAQLFGGRT</sequence>
<dbReference type="InterPro" id="IPR036318">
    <property type="entry name" value="FAD-bd_PCMH-like_sf"/>
</dbReference>
<dbReference type="Gene3D" id="3.30.465.10">
    <property type="match status" value="1"/>
</dbReference>
<comment type="caution">
    <text evidence="5">The sequence shown here is derived from an EMBL/GenBank/DDBJ whole genome shotgun (WGS) entry which is preliminary data.</text>
</comment>
<dbReference type="PIRSF" id="PIRSF000136">
    <property type="entry name" value="LGO_GLO"/>
    <property type="match status" value="1"/>
</dbReference>
<keyword evidence="2" id="KW-0560">Oxidoreductase</keyword>
<dbReference type="Gene3D" id="3.30.43.10">
    <property type="entry name" value="Uridine Diphospho-n-acetylenolpyruvylglucosamine Reductase, domain 2"/>
    <property type="match status" value="1"/>
</dbReference>
<evidence type="ECO:0000313" key="6">
    <source>
        <dbReference type="Proteomes" id="UP001143362"/>
    </source>
</evidence>
<feature type="signal peptide" evidence="3">
    <location>
        <begin position="1"/>
        <end position="26"/>
    </location>
</feature>
<dbReference type="InterPro" id="IPR007173">
    <property type="entry name" value="ALO_C"/>
</dbReference>
<protein>
    <submittedName>
        <fullName evidence="5">FAD-binding protein</fullName>
    </submittedName>
</protein>
<dbReference type="EMBL" id="SHNN01000003">
    <property type="protein sequence ID" value="MCX2982300.1"/>
    <property type="molecule type" value="Genomic_DNA"/>
</dbReference>
<keyword evidence="1" id="KW-0274">FAD</keyword>
<reference evidence="5" key="1">
    <citation type="submission" date="2019-02" db="EMBL/GenBank/DDBJ databases">
        <authorList>
            <person name="Li S.-H."/>
        </authorList>
    </citation>
    <scope>NUCLEOTIDE SEQUENCE</scope>
    <source>
        <strain evidence="5">IMCC14734</strain>
    </source>
</reference>